<dbReference type="InterPro" id="IPR038933">
    <property type="entry name" value="Ovate"/>
</dbReference>
<dbReference type="PANTHER" id="PTHR33057:SF138">
    <property type="entry name" value="TRANSCRIPTION REPRESSOR OFP10"/>
    <property type="match status" value="1"/>
</dbReference>
<evidence type="ECO:0000256" key="6">
    <source>
        <dbReference type="RuleBase" id="RU367028"/>
    </source>
</evidence>
<accession>A0AAW1KWI1</accession>
<organism evidence="9 10">
    <name type="scientific">Saponaria officinalis</name>
    <name type="common">Common soapwort</name>
    <name type="synonym">Lychnis saponaria</name>
    <dbReference type="NCBI Taxonomy" id="3572"/>
    <lineage>
        <taxon>Eukaryota</taxon>
        <taxon>Viridiplantae</taxon>
        <taxon>Streptophyta</taxon>
        <taxon>Embryophyta</taxon>
        <taxon>Tracheophyta</taxon>
        <taxon>Spermatophyta</taxon>
        <taxon>Magnoliopsida</taxon>
        <taxon>eudicotyledons</taxon>
        <taxon>Gunneridae</taxon>
        <taxon>Pentapetalae</taxon>
        <taxon>Caryophyllales</taxon>
        <taxon>Caryophyllaceae</taxon>
        <taxon>Caryophylleae</taxon>
        <taxon>Saponaria</taxon>
    </lineage>
</organism>
<feature type="compositionally biased region" description="Polar residues" evidence="7">
    <location>
        <begin position="78"/>
        <end position="87"/>
    </location>
</feature>
<dbReference type="EMBL" id="JBDFQZ010000005">
    <property type="protein sequence ID" value="KAK9727045.1"/>
    <property type="molecule type" value="Genomic_DNA"/>
</dbReference>
<evidence type="ECO:0000256" key="7">
    <source>
        <dbReference type="SAM" id="MobiDB-lite"/>
    </source>
</evidence>
<protein>
    <recommendedName>
        <fullName evidence="6">Transcription repressor</fullName>
    </recommendedName>
    <alternativeName>
        <fullName evidence="6">Ovate family protein</fullName>
    </alternativeName>
</protein>
<feature type="domain" description="OVATE" evidence="8">
    <location>
        <begin position="115"/>
        <end position="174"/>
    </location>
</feature>
<reference evidence="9" key="1">
    <citation type="submission" date="2024-03" db="EMBL/GenBank/DDBJ databases">
        <title>WGS assembly of Saponaria officinalis var. Norfolk2.</title>
        <authorList>
            <person name="Jenkins J."/>
            <person name="Shu S."/>
            <person name="Grimwood J."/>
            <person name="Barry K."/>
            <person name="Goodstein D."/>
            <person name="Schmutz J."/>
            <person name="Leebens-Mack J."/>
            <person name="Osbourn A."/>
        </authorList>
    </citation>
    <scope>NUCLEOTIDE SEQUENCE [LARGE SCALE GENOMIC DNA]</scope>
    <source>
        <strain evidence="9">JIC</strain>
    </source>
</reference>
<dbReference type="Proteomes" id="UP001443914">
    <property type="component" value="Unassembled WGS sequence"/>
</dbReference>
<evidence type="ECO:0000256" key="3">
    <source>
        <dbReference type="ARBA" id="ARBA00023015"/>
    </source>
</evidence>
<evidence type="ECO:0000256" key="5">
    <source>
        <dbReference type="ARBA" id="ARBA00023242"/>
    </source>
</evidence>
<evidence type="ECO:0000313" key="10">
    <source>
        <dbReference type="Proteomes" id="UP001443914"/>
    </source>
</evidence>
<feature type="region of interest" description="Disordered" evidence="7">
    <location>
        <begin position="46"/>
        <end position="97"/>
    </location>
</feature>
<gene>
    <name evidence="9" type="ORF">RND81_05G254500</name>
</gene>
<comment type="subcellular location">
    <subcellularLocation>
        <location evidence="1 6">Nucleus</location>
    </subcellularLocation>
</comment>
<sequence>MHSPLSQFFIHSYTNLNYLLNMSPNKRKPLLKTLLTAHLACSCGPTRPNHPIVYQPQPRPKPKPEPEPKPKSTSSSSNNGDTPTTLLSPAKAHVPGPSWEISSGDVISFKGSVAVVKESRDPYEDFRQSMLQMIFEDKILSTDDLHNLLRCFLRLNSPAHHHFILRAFFEVCDSVFVSSSTPSDDA</sequence>
<dbReference type="GO" id="GO:0005634">
    <property type="term" value="C:nucleus"/>
    <property type="evidence" value="ECO:0007669"/>
    <property type="project" value="UniProtKB-SubCell"/>
</dbReference>
<evidence type="ECO:0000256" key="2">
    <source>
        <dbReference type="ARBA" id="ARBA00022491"/>
    </source>
</evidence>
<keyword evidence="10" id="KW-1185">Reference proteome</keyword>
<evidence type="ECO:0000256" key="4">
    <source>
        <dbReference type="ARBA" id="ARBA00023163"/>
    </source>
</evidence>
<dbReference type="InterPro" id="IPR006458">
    <property type="entry name" value="Ovate_C"/>
</dbReference>
<name>A0AAW1KWI1_SAPOF</name>
<comment type="function">
    <text evidence="6">Transcriptional repressor that regulates multiple aspects of plant growth and development.</text>
</comment>
<keyword evidence="2 6" id="KW-0678">Repressor</keyword>
<evidence type="ECO:0000259" key="8">
    <source>
        <dbReference type="PROSITE" id="PS51754"/>
    </source>
</evidence>
<keyword evidence="3 6" id="KW-0805">Transcription regulation</keyword>
<comment type="caution">
    <text evidence="9">The sequence shown here is derived from an EMBL/GenBank/DDBJ whole genome shotgun (WGS) entry which is preliminary data.</text>
</comment>
<keyword evidence="4 6" id="KW-0804">Transcription</keyword>
<proteinExistence type="predicted"/>
<evidence type="ECO:0000313" key="9">
    <source>
        <dbReference type="EMBL" id="KAK9727045.1"/>
    </source>
</evidence>
<dbReference type="NCBIfam" id="TIGR01568">
    <property type="entry name" value="A_thal_3678"/>
    <property type="match status" value="1"/>
</dbReference>
<dbReference type="PANTHER" id="PTHR33057">
    <property type="entry name" value="TRANSCRIPTION REPRESSOR OFP7-RELATED"/>
    <property type="match status" value="1"/>
</dbReference>
<dbReference type="AlphaFoldDB" id="A0AAW1KWI1"/>
<dbReference type="GO" id="GO:0045892">
    <property type="term" value="P:negative regulation of DNA-templated transcription"/>
    <property type="evidence" value="ECO:0007669"/>
    <property type="project" value="UniProtKB-UniRule"/>
</dbReference>
<keyword evidence="5 6" id="KW-0539">Nucleus</keyword>
<dbReference type="Pfam" id="PF04844">
    <property type="entry name" value="Ovate"/>
    <property type="match status" value="1"/>
</dbReference>
<dbReference type="PROSITE" id="PS51754">
    <property type="entry name" value="OVATE"/>
    <property type="match status" value="1"/>
</dbReference>
<evidence type="ECO:0000256" key="1">
    <source>
        <dbReference type="ARBA" id="ARBA00004123"/>
    </source>
</evidence>